<keyword evidence="4" id="KW-1185">Reference proteome</keyword>
<reference evidence="3" key="1">
    <citation type="submission" date="2015-04" db="EMBL/GenBank/DDBJ databases">
        <title>Genome sequence of Mycobacterium arupense GUC1.</title>
        <authorList>
            <person name="Greninger A.L."/>
            <person name="Cunningham G."/>
            <person name="Chiu C.Y."/>
            <person name="Miller S."/>
        </authorList>
    </citation>
    <scope>NUCLEOTIDE SEQUENCE [LARGE SCALE GENOMIC DNA]</scope>
    <source>
        <strain evidence="3">GUC1</strain>
    </source>
</reference>
<protein>
    <submittedName>
        <fullName evidence="1">Uncharacterized protein</fullName>
    </submittedName>
</protein>
<dbReference type="OrthoDB" id="4764356at2"/>
<dbReference type="EMBL" id="LASW01000029">
    <property type="protein sequence ID" value="KKB99600.1"/>
    <property type="molecule type" value="Genomic_DNA"/>
</dbReference>
<dbReference type="RefSeq" id="WP_046189211.1">
    <property type="nucleotide sequence ID" value="NZ_JACKUJ010000020.1"/>
</dbReference>
<gene>
    <name evidence="2" type="ORF">BST15_17840</name>
    <name evidence="1" type="ORF">WR43_08850</name>
</gene>
<name>A0A0F5MXW0_9MYCO</name>
<proteinExistence type="predicted"/>
<evidence type="ECO:0000313" key="2">
    <source>
        <dbReference type="EMBL" id="OQZ93594.1"/>
    </source>
</evidence>
<comment type="caution">
    <text evidence="1">The sequence shown here is derived from an EMBL/GenBank/DDBJ whole genome shotgun (WGS) entry which is preliminary data.</text>
</comment>
<accession>A0A0F5MXW0</accession>
<dbReference type="EMBL" id="MVHH01000052">
    <property type="protein sequence ID" value="OQZ93594.1"/>
    <property type="molecule type" value="Genomic_DNA"/>
</dbReference>
<dbReference type="Proteomes" id="UP000034416">
    <property type="component" value="Unassembled WGS sequence"/>
</dbReference>
<organism evidence="1 3">
    <name type="scientific">Mycolicibacter arupensis</name>
    <dbReference type="NCBI Taxonomy" id="342002"/>
    <lineage>
        <taxon>Bacteria</taxon>
        <taxon>Bacillati</taxon>
        <taxon>Actinomycetota</taxon>
        <taxon>Actinomycetes</taxon>
        <taxon>Mycobacteriales</taxon>
        <taxon>Mycobacteriaceae</taxon>
        <taxon>Mycolicibacter</taxon>
    </lineage>
</organism>
<evidence type="ECO:0000313" key="4">
    <source>
        <dbReference type="Proteomes" id="UP000192327"/>
    </source>
</evidence>
<dbReference type="AlphaFoldDB" id="A0A0F5MXW0"/>
<reference evidence="1" key="2">
    <citation type="submission" date="2015-04" db="EMBL/GenBank/DDBJ databases">
        <title>Genome sequence of Mycobacterium arupense strain GUC1.</title>
        <authorList>
            <person name="Greninger A.L."/>
            <person name="Cunningham G."/>
            <person name="Chiu C.Y."/>
            <person name="Miller S."/>
        </authorList>
    </citation>
    <scope>NUCLEOTIDE SEQUENCE</scope>
    <source>
        <strain evidence="1">GUC1</strain>
    </source>
</reference>
<sequence>MAFTVFYTRNGKVGYDSYDDDHIVGVHEAVIEVTKRGEQVKLYSPNCWDYVEPGEKLPTKPAMPSRIR</sequence>
<reference evidence="2 4" key="3">
    <citation type="submission" date="2016-12" db="EMBL/GenBank/DDBJ databases">
        <title>The new phylogeny of genus Mycobacterium.</title>
        <authorList>
            <person name="Tortoli E."/>
            <person name="Trovato A."/>
            <person name="Cirillo D.M."/>
        </authorList>
    </citation>
    <scope>NUCLEOTIDE SEQUENCE [LARGE SCALE GENOMIC DNA]</scope>
    <source>
        <strain evidence="2 4">DSM 44942</strain>
    </source>
</reference>
<evidence type="ECO:0000313" key="3">
    <source>
        <dbReference type="Proteomes" id="UP000034416"/>
    </source>
</evidence>
<dbReference type="STRING" id="342002.BST15_17840"/>
<evidence type="ECO:0000313" key="1">
    <source>
        <dbReference type="EMBL" id="KKB99600.1"/>
    </source>
</evidence>
<dbReference type="Proteomes" id="UP000192327">
    <property type="component" value="Unassembled WGS sequence"/>
</dbReference>